<keyword evidence="2" id="KW-0675">Receptor</keyword>
<dbReference type="EMBL" id="JACIJD010000047">
    <property type="protein sequence ID" value="MBB5696491.1"/>
    <property type="molecule type" value="Genomic_DNA"/>
</dbReference>
<dbReference type="Gene3D" id="3.40.190.150">
    <property type="entry name" value="Bordetella uptake gene, domain 1"/>
    <property type="match status" value="1"/>
</dbReference>
<dbReference type="PANTHER" id="PTHR42928">
    <property type="entry name" value="TRICARBOXYLATE-BINDING PROTEIN"/>
    <property type="match status" value="1"/>
</dbReference>
<comment type="similarity">
    <text evidence="1">Belongs to the UPF0065 (bug) family.</text>
</comment>
<accession>A0A840YIW4</accession>
<dbReference type="Gene3D" id="3.40.190.10">
    <property type="entry name" value="Periplasmic binding protein-like II"/>
    <property type="match status" value="1"/>
</dbReference>
<name>A0A840YIW4_9PROT</name>
<organism evidence="2 3">
    <name type="scientific">Muricoccus pecuniae</name>
    <dbReference type="NCBI Taxonomy" id="693023"/>
    <lineage>
        <taxon>Bacteria</taxon>
        <taxon>Pseudomonadati</taxon>
        <taxon>Pseudomonadota</taxon>
        <taxon>Alphaproteobacteria</taxon>
        <taxon>Acetobacterales</taxon>
        <taxon>Roseomonadaceae</taxon>
        <taxon>Muricoccus</taxon>
    </lineage>
</organism>
<comment type="caution">
    <text evidence="2">The sequence shown here is derived from an EMBL/GenBank/DDBJ whole genome shotgun (WGS) entry which is preliminary data.</text>
</comment>
<evidence type="ECO:0000256" key="1">
    <source>
        <dbReference type="ARBA" id="ARBA00006987"/>
    </source>
</evidence>
<gene>
    <name evidence="2" type="ORF">FHS87_004562</name>
</gene>
<reference evidence="2 3" key="1">
    <citation type="submission" date="2020-08" db="EMBL/GenBank/DDBJ databases">
        <title>Genomic Encyclopedia of Type Strains, Phase IV (KMG-IV): sequencing the most valuable type-strain genomes for metagenomic binning, comparative biology and taxonomic classification.</title>
        <authorList>
            <person name="Goeker M."/>
        </authorList>
    </citation>
    <scope>NUCLEOTIDE SEQUENCE [LARGE SCALE GENOMIC DNA]</scope>
    <source>
        <strain evidence="2 3">DSM 25622</strain>
    </source>
</reference>
<dbReference type="PIRSF" id="PIRSF017082">
    <property type="entry name" value="YflP"/>
    <property type="match status" value="1"/>
</dbReference>
<dbReference type="RefSeq" id="WP_184521893.1">
    <property type="nucleotide sequence ID" value="NZ_JACIJD010000047.1"/>
</dbReference>
<proteinExistence type="inferred from homology"/>
<dbReference type="SUPFAM" id="SSF53850">
    <property type="entry name" value="Periplasmic binding protein-like II"/>
    <property type="match status" value="1"/>
</dbReference>
<dbReference type="CDD" id="cd07012">
    <property type="entry name" value="PBP2_Bug_TTT"/>
    <property type="match status" value="1"/>
</dbReference>
<dbReference type="Pfam" id="PF03401">
    <property type="entry name" value="TctC"/>
    <property type="match status" value="1"/>
</dbReference>
<dbReference type="Proteomes" id="UP000580654">
    <property type="component" value="Unassembled WGS sequence"/>
</dbReference>
<keyword evidence="3" id="KW-1185">Reference proteome</keyword>
<evidence type="ECO:0000313" key="2">
    <source>
        <dbReference type="EMBL" id="MBB5696491.1"/>
    </source>
</evidence>
<protein>
    <submittedName>
        <fullName evidence="2">Tripartite-type tricarboxylate transporter receptor subunit TctC</fullName>
    </submittedName>
</protein>
<dbReference type="PANTHER" id="PTHR42928:SF5">
    <property type="entry name" value="BLR1237 PROTEIN"/>
    <property type="match status" value="1"/>
</dbReference>
<evidence type="ECO:0000313" key="3">
    <source>
        <dbReference type="Proteomes" id="UP000580654"/>
    </source>
</evidence>
<dbReference type="InterPro" id="IPR042100">
    <property type="entry name" value="Bug_dom1"/>
</dbReference>
<sequence length="326" mass="33712">MPHLAPSRRNLVTLAGAALLPAPAVRAQRTFPNRPIRLVVAFAPGGNSDTLARLITPKMAAVLGQSIVVDNRGGAGGTLAAGAVATAPADGHTLLFDAASFVVAQFVQRSTPFNYERDFAPVGNVADVPYILAVPANAGVRDLKGFIDKARADREGTSYGTPGVGSPGHLAGALLAHQAGVKLEHIPYRGGSEVARDLAAGTLPAGILTANSLNPVVQGGRAVPIAVTSAKRGGIPGVPTIAESGIPDFDITSWNAIFCRSGTPEEARHRLEEAINSATSDPEVRSRFAEIGAEATAAEPAKLGERLVRERALIQRLVRDTGISLG</sequence>
<dbReference type="InterPro" id="IPR005064">
    <property type="entry name" value="BUG"/>
</dbReference>
<dbReference type="AlphaFoldDB" id="A0A840YIW4"/>